<evidence type="ECO:0000256" key="2">
    <source>
        <dbReference type="SAM" id="Phobius"/>
    </source>
</evidence>
<keyword evidence="2" id="KW-0472">Membrane</keyword>
<dbReference type="PANTHER" id="PTHR13847">
    <property type="entry name" value="SARCOSINE DEHYDROGENASE-RELATED"/>
    <property type="match status" value="1"/>
</dbReference>
<evidence type="ECO:0000259" key="3">
    <source>
        <dbReference type="Pfam" id="PF01266"/>
    </source>
</evidence>
<dbReference type="GO" id="GO:0005737">
    <property type="term" value="C:cytoplasm"/>
    <property type="evidence" value="ECO:0007669"/>
    <property type="project" value="TreeGrafter"/>
</dbReference>
<dbReference type="GO" id="GO:0016491">
    <property type="term" value="F:oxidoreductase activity"/>
    <property type="evidence" value="ECO:0007669"/>
    <property type="project" value="UniProtKB-KW"/>
</dbReference>
<evidence type="ECO:0000256" key="1">
    <source>
        <dbReference type="ARBA" id="ARBA00023002"/>
    </source>
</evidence>
<organism evidence="4 5">
    <name type="scientific">Chelatococcus asaccharovorans</name>
    <dbReference type="NCBI Taxonomy" id="28210"/>
    <lineage>
        <taxon>Bacteria</taxon>
        <taxon>Pseudomonadati</taxon>
        <taxon>Pseudomonadota</taxon>
        <taxon>Alphaproteobacteria</taxon>
        <taxon>Hyphomicrobiales</taxon>
        <taxon>Chelatococcaceae</taxon>
        <taxon>Chelatococcus</taxon>
    </lineage>
</organism>
<comment type="caution">
    <text evidence="4">The sequence shown here is derived from an EMBL/GenBank/DDBJ whole genome shotgun (WGS) entry which is preliminary data.</text>
</comment>
<dbReference type="EMBL" id="QJJK01000010">
    <property type="protein sequence ID" value="PXW55250.1"/>
    <property type="molecule type" value="Genomic_DNA"/>
</dbReference>
<dbReference type="Proteomes" id="UP000248021">
    <property type="component" value="Unassembled WGS sequence"/>
</dbReference>
<dbReference type="SUPFAM" id="SSF51905">
    <property type="entry name" value="FAD/NAD(P)-binding domain"/>
    <property type="match status" value="1"/>
</dbReference>
<evidence type="ECO:0000313" key="5">
    <source>
        <dbReference type="Proteomes" id="UP000248021"/>
    </source>
</evidence>
<accession>A0A2V3TZS2</accession>
<evidence type="ECO:0000313" key="4">
    <source>
        <dbReference type="EMBL" id="PXW55250.1"/>
    </source>
</evidence>
<keyword evidence="2" id="KW-1133">Transmembrane helix</keyword>
<dbReference type="Gene3D" id="3.50.50.60">
    <property type="entry name" value="FAD/NAD(P)-binding domain"/>
    <property type="match status" value="1"/>
</dbReference>
<keyword evidence="1" id="KW-0560">Oxidoreductase</keyword>
<name>A0A2V3TZS2_9HYPH</name>
<dbReference type="Gene3D" id="3.30.9.10">
    <property type="entry name" value="D-Amino Acid Oxidase, subunit A, domain 2"/>
    <property type="match status" value="1"/>
</dbReference>
<feature type="domain" description="FAD dependent oxidoreductase" evidence="3">
    <location>
        <begin position="42"/>
        <end position="392"/>
    </location>
</feature>
<proteinExistence type="predicted"/>
<protein>
    <submittedName>
        <fullName evidence="4">Glycine/D-amino acid oxidase-like deaminating enzyme</fullName>
    </submittedName>
</protein>
<dbReference type="AlphaFoldDB" id="A0A2V3TZS2"/>
<dbReference type="InterPro" id="IPR006076">
    <property type="entry name" value="FAD-dep_OxRdtase"/>
</dbReference>
<dbReference type="PANTHER" id="PTHR13847:SF201">
    <property type="entry name" value="PUTATIBE OXIDOREDUCTASE"/>
    <property type="match status" value="1"/>
</dbReference>
<reference evidence="4 5" key="1">
    <citation type="submission" date="2018-05" db="EMBL/GenBank/DDBJ databases">
        <title>Genomic Encyclopedia of Type Strains, Phase IV (KMG-IV): sequencing the most valuable type-strain genomes for metagenomic binning, comparative biology and taxonomic classification.</title>
        <authorList>
            <person name="Goeker M."/>
        </authorList>
    </citation>
    <scope>NUCLEOTIDE SEQUENCE [LARGE SCALE GENOMIC DNA]</scope>
    <source>
        <strain evidence="4 5">DSM 6462</strain>
    </source>
</reference>
<sequence>MQRVTPQAITSKRDLRKAQPLWAGSPRSSVIARKIPRTRRYDVVIVGAGISGALMANALADGKRSLLVIDRRGPVQGSSLASTAMIQHEIDVPLFELSRIIGKSRAERVWRRSVQAVEGLKTLADGLGISCQFEEKKTLYLAGDAYGARALQKEKEARTEAGLKAHYLDAADLGQSFGIDRRAAIVSDSSASTNPAQMTAGFLRDARKRGCEIVAGVEITDLHAGDEVVLATSTGHLLLARHVIFCTGYEFLKSLANKDHRIISTWAIASRPGLKLPAWLTEFLVWEGADPYLYFRTTPDGRLVAGGEDENSPDAYLSEDKRTAKGRIIAEKVADLLHCAIGTPDYVWSAGFGSTETGLPMIGEVPGLKNVHAVMGYGGNGFTFSKIAAEIIPAMINGHPDPDAALFPFR</sequence>
<keyword evidence="2" id="KW-0812">Transmembrane</keyword>
<feature type="transmembrane region" description="Helical" evidence="2">
    <location>
        <begin position="41"/>
        <end position="60"/>
    </location>
</feature>
<gene>
    <name evidence="4" type="ORF">C7450_110189</name>
</gene>
<dbReference type="InterPro" id="IPR036188">
    <property type="entry name" value="FAD/NAD-bd_sf"/>
</dbReference>
<keyword evidence="5" id="KW-1185">Reference proteome</keyword>
<dbReference type="Pfam" id="PF01266">
    <property type="entry name" value="DAO"/>
    <property type="match status" value="1"/>
</dbReference>